<dbReference type="SUPFAM" id="SSF50129">
    <property type="entry name" value="GroES-like"/>
    <property type="match status" value="1"/>
</dbReference>
<dbReference type="CDD" id="cd08267">
    <property type="entry name" value="MDR1"/>
    <property type="match status" value="1"/>
</dbReference>
<dbReference type="InterPro" id="IPR013154">
    <property type="entry name" value="ADH-like_N"/>
</dbReference>
<dbReference type="SMART" id="SM00829">
    <property type="entry name" value="PKS_ER"/>
    <property type="match status" value="1"/>
</dbReference>
<comment type="caution">
    <text evidence="2">The sequence shown here is derived from an EMBL/GenBank/DDBJ whole genome shotgun (WGS) entry which is preliminary data.</text>
</comment>
<dbReference type="InterPro" id="IPR036291">
    <property type="entry name" value="NAD(P)-bd_dom_sf"/>
</dbReference>
<dbReference type="PANTHER" id="PTHR11695:SF294">
    <property type="entry name" value="RETICULON-4-INTERACTING PROTEIN 1, MITOCHONDRIAL"/>
    <property type="match status" value="1"/>
</dbReference>
<protein>
    <recommendedName>
        <fullName evidence="1">Enoyl reductase (ER) domain-containing protein</fullName>
    </recommendedName>
</protein>
<dbReference type="Gene3D" id="3.90.180.10">
    <property type="entry name" value="Medium-chain alcohol dehydrogenases, catalytic domain"/>
    <property type="match status" value="1"/>
</dbReference>
<accession>A0AAJ0HGY0</accession>
<feature type="domain" description="Enoyl reductase (ER)" evidence="1">
    <location>
        <begin position="12"/>
        <end position="332"/>
    </location>
</feature>
<evidence type="ECO:0000313" key="2">
    <source>
        <dbReference type="EMBL" id="KAK3352488.1"/>
    </source>
</evidence>
<sequence length="336" mass="35323">MRAWQYSTAAGGLEKNLTLHNDVPLPPLSTRPTDAEILVEVLSASLNPADYKVPELGLVARAMIRLPATPGMDFCGRVAQTTPAARDAFPVGALVFGRLDATQHGTCAGYTVAPAASCALVPEGVEVDWAASVGCAGQTAFQPIAQTAKAGDRVFINGGSGGTGTFGIQIAKALGCHVSVSCSTGKVALCKSLGADEVFDYTATDVVQALKEGGATYALCVDNVGEPAGLYQAAHHFLLPAGKFVQVGAGTSWEAAKTLTSRLLLPSFMGGGKRKFEFFRMTGNKPEDLEQMAKWMADGTIKPVIEEVFEFEDLPKAFAKLRQGRNAGKFVIHVGK</sequence>
<evidence type="ECO:0000259" key="1">
    <source>
        <dbReference type="SMART" id="SM00829"/>
    </source>
</evidence>
<dbReference type="GO" id="GO:0016491">
    <property type="term" value="F:oxidoreductase activity"/>
    <property type="evidence" value="ECO:0007669"/>
    <property type="project" value="InterPro"/>
</dbReference>
<dbReference type="InterPro" id="IPR020843">
    <property type="entry name" value="ER"/>
</dbReference>
<reference evidence="2" key="1">
    <citation type="journal article" date="2023" name="Mol. Phylogenet. Evol.">
        <title>Genome-scale phylogeny and comparative genomics of the fungal order Sordariales.</title>
        <authorList>
            <person name="Hensen N."/>
            <person name="Bonometti L."/>
            <person name="Westerberg I."/>
            <person name="Brannstrom I.O."/>
            <person name="Guillou S."/>
            <person name="Cros-Aarteil S."/>
            <person name="Calhoun S."/>
            <person name="Haridas S."/>
            <person name="Kuo A."/>
            <person name="Mondo S."/>
            <person name="Pangilinan J."/>
            <person name="Riley R."/>
            <person name="LaButti K."/>
            <person name="Andreopoulos B."/>
            <person name="Lipzen A."/>
            <person name="Chen C."/>
            <person name="Yan M."/>
            <person name="Daum C."/>
            <person name="Ng V."/>
            <person name="Clum A."/>
            <person name="Steindorff A."/>
            <person name="Ohm R.A."/>
            <person name="Martin F."/>
            <person name="Silar P."/>
            <person name="Natvig D.O."/>
            <person name="Lalanne C."/>
            <person name="Gautier V."/>
            <person name="Ament-Velasquez S.L."/>
            <person name="Kruys A."/>
            <person name="Hutchinson M.I."/>
            <person name="Powell A.J."/>
            <person name="Barry K."/>
            <person name="Miller A.N."/>
            <person name="Grigoriev I.V."/>
            <person name="Debuchy R."/>
            <person name="Gladieux P."/>
            <person name="Hiltunen Thoren M."/>
            <person name="Johannesson H."/>
        </authorList>
    </citation>
    <scope>NUCLEOTIDE SEQUENCE</scope>
    <source>
        <strain evidence="2">CBS 955.72</strain>
    </source>
</reference>
<organism evidence="2 3">
    <name type="scientific">Lasiosphaeria hispida</name>
    <dbReference type="NCBI Taxonomy" id="260671"/>
    <lineage>
        <taxon>Eukaryota</taxon>
        <taxon>Fungi</taxon>
        <taxon>Dikarya</taxon>
        <taxon>Ascomycota</taxon>
        <taxon>Pezizomycotina</taxon>
        <taxon>Sordariomycetes</taxon>
        <taxon>Sordariomycetidae</taxon>
        <taxon>Sordariales</taxon>
        <taxon>Lasiosphaeriaceae</taxon>
        <taxon>Lasiosphaeria</taxon>
    </lineage>
</organism>
<dbReference type="InterPro" id="IPR011032">
    <property type="entry name" value="GroES-like_sf"/>
</dbReference>
<reference evidence="2" key="2">
    <citation type="submission" date="2023-06" db="EMBL/GenBank/DDBJ databases">
        <authorList>
            <consortium name="Lawrence Berkeley National Laboratory"/>
            <person name="Haridas S."/>
            <person name="Hensen N."/>
            <person name="Bonometti L."/>
            <person name="Westerberg I."/>
            <person name="Brannstrom I.O."/>
            <person name="Guillou S."/>
            <person name="Cros-Aarteil S."/>
            <person name="Calhoun S."/>
            <person name="Kuo A."/>
            <person name="Mondo S."/>
            <person name="Pangilinan J."/>
            <person name="Riley R."/>
            <person name="Labutti K."/>
            <person name="Andreopoulos B."/>
            <person name="Lipzen A."/>
            <person name="Chen C."/>
            <person name="Yanf M."/>
            <person name="Daum C."/>
            <person name="Ng V."/>
            <person name="Clum A."/>
            <person name="Steindorff A."/>
            <person name="Ohm R."/>
            <person name="Martin F."/>
            <person name="Silar P."/>
            <person name="Natvig D."/>
            <person name="Lalanne C."/>
            <person name="Gautier V."/>
            <person name="Ament-Velasquez S.L."/>
            <person name="Kruys A."/>
            <person name="Hutchinson M.I."/>
            <person name="Powell A.J."/>
            <person name="Barry K."/>
            <person name="Miller A.N."/>
            <person name="Grigoriev I.V."/>
            <person name="Debuchy R."/>
            <person name="Gladieux P."/>
            <person name="Thoren M.H."/>
            <person name="Johannesson H."/>
        </authorList>
    </citation>
    <scope>NUCLEOTIDE SEQUENCE</scope>
    <source>
        <strain evidence="2">CBS 955.72</strain>
    </source>
</reference>
<dbReference type="EMBL" id="JAUIQD010000004">
    <property type="protein sequence ID" value="KAK3352488.1"/>
    <property type="molecule type" value="Genomic_DNA"/>
</dbReference>
<dbReference type="Proteomes" id="UP001275084">
    <property type="component" value="Unassembled WGS sequence"/>
</dbReference>
<dbReference type="PANTHER" id="PTHR11695">
    <property type="entry name" value="ALCOHOL DEHYDROGENASE RELATED"/>
    <property type="match status" value="1"/>
</dbReference>
<dbReference type="AlphaFoldDB" id="A0AAJ0HGY0"/>
<dbReference type="Pfam" id="PF13602">
    <property type="entry name" value="ADH_zinc_N_2"/>
    <property type="match status" value="1"/>
</dbReference>
<proteinExistence type="predicted"/>
<evidence type="ECO:0000313" key="3">
    <source>
        <dbReference type="Proteomes" id="UP001275084"/>
    </source>
</evidence>
<gene>
    <name evidence="2" type="ORF">B0T25DRAFT_590382</name>
</gene>
<name>A0AAJ0HGY0_9PEZI</name>
<dbReference type="Pfam" id="PF08240">
    <property type="entry name" value="ADH_N"/>
    <property type="match status" value="1"/>
</dbReference>
<dbReference type="Gene3D" id="3.40.50.720">
    <property type="entry name" value="NAD(P)-binding Rossmann-like Domain"/>
    <property type="match status" value="1"/>
</dbReference>
<dbReference type="InterPro" id="IPR050700">
    <property type="entry name" value="YIM1/Zinc_Alcohol_DH_Fams"/>
</dbReference>
<keyword evidence="3" id="KW-1185">Reference proteome</keyword>
<dbReference type="GO" id="GO:0005739">
    <property type="term" value="C:mitochondrion"/>
    <property type="evidence" value="ECO:0007669"/>
    <property type="project" value="TreeGrafter"/>
</dbReference>
<dbReference type="SUPFAM" id="SSF51735">
    <property type="entry name" value="NAD(P)-binding Rossmann-fold domains"/>
    <property type="match status" value="1"/>
</dbReference>